<dbReference type="InterPro" id="IPR007138">
    <property type="entry name" value="ABM_dom"/>
</dbReference>
<evidence type="ECO:0000313" key="3">
    <source>
        <dbReference type="Proteomes" id="UP001220395"/>
    </source>
</evidence>
<dbReference type="RefSeq" id="WP_273690788.1">
    <property type="nucleotide sequence ID" value="NZ_CP117411.1"/>
</dbReference>
<evidence type="ECO:0000313" key="2">
    <source>
        <dbReference type="EMBL" id="WCT75177.1"/>
    </source>
</evidence>
<dbReference type="Gene3D" id="3.30.70.100">
    <property type="match status" value="1"/>
</dbReference>
<feature type="domain" description="ABM" evidence="1">
    <location>
        <begin position="10"/>
        <end position="74"/>
    </location>
</feature>
<organism evidence="2 3">
    <name type="scientific">Sphingomonas naphthae</name>
    <dbReference type="NCBI Taxonomy" id="1813468"/>
    <lineage>
        <taxon>Bacteria</taxon>
        <taxon>Pseudomonadati</taxon>
        <taxon>Pseudomonadota</taxon>
        <taxon>Alphaproteobacteria</taxon>
        <taxon>Sphingomonadales</taxon>
        <taxon>Sphingomonadaceae</taxon>
        <taxon>Sphingomonas</taxon>
    </lineage>
</organism>
<name>A0ABY7TRA9_9SPHN</name>
<evidence type="ECO:0000259" key="1">
    <source>
        <dbReference type="Pfam" id="PF03992"/>
    </source>
</evidence>
<dbReference type="EMBL" id="CP117411">
    <property type="protein sequence ID" value="WCT75177.1"/>
    <property type="molecule type" value="Genomic_DNA"/>
</dbReference>
<accession>A0ABY7TRA9</accession>
<dbReference type="Pfam" id="PF03992">
    <property type="entry name" value="ABM"/>
    <property type="match status" value="1"/>
</dbReference>
<keyword evidence="2" id="KW-0560">Oxidoreductase</keyword>
<dbReference type="Proteomes" id="UP001220395">
    <property type="component" value="Chromosome"/>
</dbReference>
<dbReference type="InterPro" id="IPR011008">
    <property type="entry name" value="Dimeric_a/b-barrel"/>
</dbReference>
<dbReference type="SUPFAM" id="SSF54909">
    <property type="entry name" value="Dimeric alpha+beta barrel"/>
    <property type="match status" value="1"/>
</dbReference>
<gene>
    <name evidence="2" type="ORF">PQ455_08155</name>
</gene>
<proteinExistence type="predicted"/>
<dbReference type="GO" id="GO:0004497">
    <property type="term" value="F:monooxygenase activity"/>
    <property type="evidence" value="ECO:0007669"/>
    <property type="project" value="UniProtKB-KW"/>
</dbReference>
<reference evidence="2 3" key="1">
    <citation type="submission" date="2023-02" db="EMBL/GenBank/DDBJ databases">
        <title>Genome sequence of Sphingomonas naphthae.</title>
        <authorList>
            <person name="Kim S."/>
            <person name="Heo J."/>
            <person name="Kwon S.-W."/>
        </authorList>
    </citation>
    <scope>NUCLEOTIDE SEQUENCE [LARGE SCALE GENOMIC DNA]</scope>
    <source>
        <strain evidence="2 3">KACC 18716</strain>
    </source>
</reference>
<sequence>MAKLMERSELVVKDGQAEAFEQAVRGRGVEILASVAGVGAIDFGRGVENPRKFILLVEWADMDAHGAYKETPPAGELRALMGPFVESAAMEHFLIG</sequence>
<keyword evidence="3" id="KW-1185">Reference proteome</keyword>
<keyword evidence="2" id="KW-0503">Monooxygenase</keyword>
<protein>
    <submittedName>
        <fullName evidence="2">Antibiotic biosynthesis monooxygenase</fullName>
    </submittedName>
</protein>